<evidence type="ECO:0000256" key="6">
    <source>
        <dbReference type="ARBA" id="ARBA00047806"/>
    </source>
</evidence>
<dbReference type="NCBIfam" id="TIGR00401">
    <property type="entry name" value="msrA"/>
    <property type="match status" value="1"/>
</dbReference>
<dbReference type="GO" id="GO:0008113">
    <property type="term" value="F:peptide-methionine (S)-S-oxide reductase activity"/>
    <property type="evidence" value="ECO:0007669"/>
    <property type="project" value="UniProtKB-EC"/>
</dbReference>
<evidence type="ECO:0000256" key="3">
    <source>
        <dbReference type="ARBA" id="ARBA00023002"/>
    </source>
</evidence>
<protein>
    <recommendedName>
        <fullName evidence="2">peptide-methionine (S)-S-oxide reductase</fullName>
        <ecNumber evidence="2">1.8.4.11</ecNumber>
    </recommendedName>
    <alternativeName>
        <fullName evidence="5">Peptide-methionine (S)-S-oxide reductase</fullName>
    </alternativeName>
    <alternativeName>
        <fullName evidence="4">Protein-methionine-S-oxide reductase</fullName>
    </alternativeName>
</protein>
<name>A0AAD7UJD5_9STRA</name>
<evidence type="ECO:0000259" key="9">
    <source>
        <dbReference type="Pfam" id="PF01625"/>
    </source>
</evidence>
<dbReference type="Gene3D" id="3.30.1060.10">
    <property type="entry name" value="Peptide methionine sulphoxide reductase MsrA"/>
    <property type="match status" value="1"/>
</dbReference>
<keyword evidence="3" id="KW-0560">Oxidoreductase</keyword>
<organism evidence="10 11">
    <name type="scientific">Chrysophaeum taylorii</name>
    <dbReference type="NCBI Taxonomy" id="2483200"/>
    <lineage>
        <taxon>Eukaryota</taxon>
        <taxon>Sar</taxon>
        <taxon>Stramenopiles</taxon>
        <taxon>Ochrophyta</taxon>
        <taxon>Pelagophyceae</taxon>
        <taxon>Pelagomonadales</taxon>
        <taxon>Pelagomonadaceae</taxon>
        <taxon>Chrysophaeum</taxon>
    </lineage>
</organism>
<evidence type="ECO:0000256" key="4">
    <source>
        <dbReference type="ARBA" id="ARBA00030273"/>
    </source>
</evidence>
<evidence type="ECO:0000256" key="1">
    <source>
        <dbReference type="ARBA" id="ARBA00005591"/>
    </source>
</evidence>
<evidence type="ECO:0000256" key="7">
    <source>
        <dbReference type="ARBA" id="ARBA00048782"/>
    </source>
</evidence>
<dbReference type="Pfam" id="PF01625">
    <property type="entry name" value="PMSR"/>
    <property type="match status" value="1"/>
</dbReference>
<dbReference type="SUPFAM" id="SSF55068">
    <property type="entry name" value="Peptide methionine sulfoxide reductase"/>
    <property type="match status" value="1"/>
</dbReference>
<feature type="region of interest" description="Disordered" evidence="8">
    <location>
        <begin position="193"/>
        <end position="215"/>
    </location>
</feature>
<evidence type="ECO:0000256" key="8">
    <source>
        <dbReference type="SAM" id="MobiDB-lite"/>
    </source>
</evidence>
<dbReference type="HAMAP" id="MF_01401">
    <property type="entry name" value="MsrA"/>
    <property type="match status" value="1"/>
</dbReference>
<evidence type="ECO:0000256" key="2">
    <source>
        <dbReference type="ARBA" id="ARBA00012502"/>
    </source>
</evidence>
<comment type="caution">
    <text evidence="10">The sequence shown here is derived from an EMBL/GenBank/DDBJ whole genome shotgun (WGS) entry which is preliminary data.</text>
</comment>
<dbReference type="InterPro" id="IPR036509">
    <property type="entry name" value="Met_Sox_Rdtase_MsrA_sf"/>
</dbReference>
<sequence>MVVAMNLWGGLTAKREINYESLSGLAKEAGEYAVRGEIPNTSKDGLSMGVFAGGCFWGLELAYQRVPGVVETCVGYSQGTVEKPTYDEVCSATTGHTEAVMVTYDPEVVSFDALCDVFWSRLGGDAVRYHQVGNDRGPQYRHGIYTNTPEQLDVARKSLVERQKSFNRKITTEVEPVGVFWPAENYHQQYLEKGGRFNSPQSAEKGATDPIRCYG</sequence>
<reference evidence="10" key="1">
    <citation type="submission" date="2023-01" db="EMBL/GenBank/DDBJ databases">
        <title>Metagenome sequencing of chrysophaentin producing Chrysophaeum taylorii.</title>
        <authorList>
            <person name="Davison J."/>
            <person name="Bewley C."/>
        </authorList>
    </citation>
    <scope>NUCLEOTIDE SEQUENCE</scope>
    <source>
        <strain evidence="10">NIES-1699</strain>
    </source>
</reference>
<keyword evidence="11" id="KW-1185">Reference proteome</keyword>
<gene>
    <name evidence="10" type="ORF">CTAYLR_006075</name>
</gene>
<evidence type="ECO:0000256" key="5">
    <source>
        <dbReference type="ARBA" id="ARBA00030643"/>
    </source>
</evidence>
<comment type="catalytic activity">
    <reaction evidence="7">
        <text>[thioredoxin]-disulfide + L-methionine + H2O = L-methionine (S)-S-oxide + [thioredoxin]-dithiol</text>
        <dbReference type="Rhea" id="RHEA:19993"/>
        <dbReference type="Rhea" id="RHEA-COMP:10698"/>
        <dbReference type="Rhea" id="RHEA-COMP:10700"/>
        <dbReference type="ChEBI" id="CHEBI:15377"/>
        <dbReference type="ChEBI" id="CHEBI:29950"/>
        <dbReference type="ChEBI" id="CHEBI:50058"/>
        <dbReference type="ChEBI" id="CHEBI:57844"/>
        <dbReference type="ChEBI" id="CHEBI:58772"/>
        <dbReference type="EC" id="1.8.4.11"/>
    </reaction>
</comment>
<evidence type="ECO:0000313" key="11">
    <source>
        <dbReference type="Proteomes" id="UP001230188"/>
    </source>
</evidence>
<dbReference type="Proteomes" id="UP001230188">
    <property type="component" value="Unassembled WGS sequence"/>
</dbReference>
<dbReference type="FunFam" id="3.30.1060.10:FF:000002">
    <property type="entry name" value="Peptide methionine sulfoxide reductase"/>
    <property type="match status" value="1"/>
</dbReference>
<dbReference type="EC" id="1.8.4.11" evidence="2"/>
<accession>A0AAD7UJD5</accession>
<comment type="similarity">
    <text evidence="1">Belongs to the MsrA Met sulfoxide reductase family.</text>
</comment>
<dbReference type="EMBL" id="JAQMWT010000149">
    <property type="protein sequence ID" value="KAJ8609128.1"/>
    <property type="molecule type" value="Genomic_DNA"/>
</dbReference>
<dbReference type="GO" id="GO:0034599">
    <property type="term" value="P:cellular response to oxidative stress"/>
    <property type="evidence" value="ECO:0007669"/>
    <property type="project" value="TreeGrafter"/>
</dbReference>
<dbReference type="AlphaFoldDB" id="A0AAD7UJD5"/>
<dbReference type="InterPro" id="IPR050162">
    <property type="entry name" value="MsrA_MetSO_reductase"/>
</dbReference>
<dbReference type="PANTHER" id="PTHR42799:SF2">
    <property type="entry name" value="MITOCHONDRIAL PEPTIDE METHIONINE SULFOXIDE REDUCTASE"/>
    <property type="match status" value="1"/>
</dbReference>
<dbReference type="PANTHER" id="PTHR42799">
    <property type="entry name" value="MITOCHONDRIAL PEPTIDE METHIONINE SULFOXIDE REDUCTASE"/>
    <property type="match status" value="1"/>
</dbReference>
<dbReference type="GO" id="GO:0005737">
    <property type="term" value="C:cytoplasm"/>
    <property type="evidence" value="ECO:0007669"/>
    <property type="project" value="TreeGrafter"/>
</dbReference>
<proteinExistence type="inferred from homology"/>
<comment type="catalytic activity">
    <reaction evidence="6">
        <text>L-methionyl-[protein] + [thioredoxin]-disulfide + H2O = L-methionyl-(S)-S-oxide-[protein] + [thioredoxin]-dithiol</text>
        <dbReference type="Rhea" id="RHEA:14217"/>
        <dbReference type="Rhea" id="RHEA-COMP:10698"/>
        <dbReference type="Rhea" id="RHEA-COMP:10700"/>
        <dbReference type="Rhea" id="RHEA-COMP:12313"/>
        <dbReference type="Rhea" id="RHEA-COMP:12315"/>
        <dbReference type="ChEBI" id="CHEBI:15377"/>
        <dbReference type="ChEBI" id="CHEBI:16044"/>
        <dbReference type="ChEBI" id="CHEBI:29950"/>
        <dbReference type="ChEBI" id="CHEBI:44120"/>
        <dbReference type="ChEBI" id="CHEBI:50058"/>
        <dbReference type="EC" id="1.8.4.11"/>
    </reaction>
</comment>
<evidence type="ECO:0000313" key="10">
    <source>
        <dbReference type="EMBL" id="KAJ8609128.1"/>
    </source>
</evidence>
<feature type="domain" description="Peptide methionine sulphoxide reductase MsrA" evidence="9">
    <location>
        <begin position="50"/>
        <end position="193"/>
    </location>
</feature>
<dbReference type="InterPro" id="IPR002569">
    <property type="entry name" value="Met_Sox_Rdtase_MsrA_dom"/>
</dbReference>